<proteinExistence type="predicted"/>
<feature type="transmembrane region" description="Helical" evidence="1">
    <location>
        <begin position="36"/>
        <end position="57"/>
    </location>
</feature>
<organism evidence="2 3">
    <name type="scientific">Caulobacter mirabilis</name>
    <dbReference type="NCBI Taxonomy" id="69666"/>
    <lineage>
        <taxon>Bacteria</taxon>
        <taxon>Pseudomonadati</taxon>
        <taxon>Pseudomonadota</taxon>
        <taxon>Alphaproteobacteria</taxon>
        <taxon>Caulobacterales</taxon>
        <taxon>Caulobacteraceae</taxon>
        <taxon>Caulobacter</taxon>
    </lineage>
</organism>
<keyword evidence="1" id="KW-1133">Transmembrane helix</keyword>
<dbReference type="RefSeq" id="WP_099622803.1">
    <property type="nucleotide sequence ID" value="NZ_CP024201.1"/>
</dbReference>
<evidence type="ECO:0000313" key="2">
    <source>
        <dbReference type="EMBL" id="ATQ43554.1"/>
    </source>
</evidence>
<evidence type="ECO:0000313" key="3">
    <source>
        <dbReference type="Proteomes" id="UP000228945"/>
    </source>
</evidence>
<sequence>MSRERAHSAWRSAETVKKLSDRVIGFGPVGVGMDGLLTWIPGAGIIYSAGASIFLLYSAVRAGASMGTLAKMAGYLGLDVLLSDFPLPGVSELFDVFWQGHLLAAKAMQRDIEARHGVPEGAVSILNPPKPRRTGVGWLALLVVIGLVAAIWASDFGERMHLGWIEAFSTATLPVGGASIALYLILIAGLVLLFALSQWRRHLQRRPV</sequence>
<keyword evidence="1" id="KW-0812">Transmembrane</keyword>
<feature type="transmembrane region" description="Helical" evidence="1">
    <location>
        <begin position="173"/>
        <end position="196"/>
    </location>
</feature>
<dbReference type="KEGG" id="cmb:CSW64_14655"/>
<gene>
    <name evidence="2" type="ORF">CSW64_14655</name>
</gene>
<name>A0A2D2AZZ7_9CAUL</name>
<dbReference type="InterPro" id="IPR025187">
    <property type="entry name" value="DUF4112"/>
</dbReference>
<evidence type="ECO:0008006" key="4">
    <source>
        <dbReference type="Google" id="ProtNLM"/>
    </source>
</evidence>
<dbReference type="Proteomes" id="UP000228945">
    <property type="component" value="Chromosome"/>
</dbReference>
<dbReference type="AlphaFoldDB" id="A0A2D2AZZ7"/>
<keyword evidence="1" id="KW-0472">Membrane</keyword>
<keyword evidence="3" id="KW-1185">Reference proteome</keyword>
<dbReference type="OrthoDB" id="7187630at2"/>
<dbReference type="EMBL" id="CP024201">
    <property type="protein sequence ID" value="ATQ43554.1"/>
    <property type="molecule type" value="Genomic_DNA"/>
</dbReference>
<accession>A0A2D2AZZ7</accession>
<feature type="transmembrane region" description="Helical" evidence="1">
    <location>
        <begin position="135"/>
        <end position="153"/>
    </location>
</feature>
<dbReference type="Pfam" id="PF13430">
    <property type="entry name" value="DUF4112"/>
    <property type="match status" value="1"/>
</dbReference>
<evidence type="ECO:0000256" key="1">
    <source>
        <dbReference type="SAM" id="Phobius"/>
    </source>
</evidence>
<protein>
    <recommendedName>
        <fullName evidence="4">DUF4112 domain-containing protein</fullName>
    </recommendedName>
</protein>
<reference evidence="2 3" key="1">
    <citation type="submission" date="2017-10" db="EMBL/GenBank/DDBJ databases">
        <title>Genome sequence of Caulobacter mirabilis FWC38.</title>
        <authorList>
            <person name="Fiebig A."/>
            <person name="Crosson S."/>
        </authorList>
    </citation>
    <scope>NUCLEOTIDE SEQUENCE [LARGE SCALE GENOMIC DNA]</scope>
    <source>
        <strain evidence="2 3">FWC 38</strain>
    </source>
</reference>